<organism evidence="2 3">
    <name type="scientific">Rotaria magnacalcarata</name>
    <dbReference type="NCBI Taxonomy" id="392030"/>
    <lineage>
        <taxon>Eukaryota</taxon>
        <taxon>Metazoa</taxon>
        <taxon>Spiralia</taxon>
        <taxon>Gnathifera</taxon>
        <taxon>Rotifera</taxon>
        <taxon>Eurotatoria</taxon>
        <taxon>Bdelloidea</taxon>
        <taxon>Philodinida</taxon>
        <taxon>Philodinidae</taxon>
        <taxon>Rotaria</taxon>
    </lineage>
</organism>
<feature type="compositionally biased region" description="Polar residues" evidence="1">
    <location>
        <begin position="64"/>
        <end position="77"/>
    </location>
</feature>
<accession>A0A8S3BGS9</accession>
<proteinExistence type="predicted"/>
<comment type="caution">
    <text evidence="2">The sequence shown here is derived from an EMBL/GenBank/DDBJ whole genome shotgun (WGS) entry which is preliminary data.</text>
</comment>
<reference evidence="2" key="1">
    <citation type="submission" date="2021-02" db="EMBL/GenBank/DDBJ databases">
        <authorList>
            <person name="Nowell W R."/>
        </authorList>
    </citation>
    <scope>NUCLEOTIDE SEQUENCE</scope>
</reference>
<name>A0A8S3BGS9_9BILA</name>
<dbReference type="EMBL" id="CAJOBH010145874">
    <property type="protein sequence ID" value="CAF4826135.1"/>
    <property type="molecule type" value="Genomic_DNA"/>
</dbReference>
<gene>
    <name evidence="2" type="ORF">BYL167_LOCUS49201</name>
</gene>
<evidence type="ECO:0000313" key="2">
    <source>
        <dbReference type="EMBL" id="CAF4826135.1"/>
    </source>
</evidence>
<evidence type="ECO:0000256" key="1">
    <source>
        <dbReference type="SAM" id="MobiDB-lite"/>
    </source>
</evidence>
<feature type="region of interest" description="Disordered" evidence="1">
    <location>
        <begin position="56"/>
        <end position="77"/>
    </location>
</feature>
<feature type="non-terminal residue" evidence="2">
    <location>
        <position position="77"/>
    </location>
</feature>
<protein>
    <submittedName>
        <fullName evidence="2">Uncharacterized protein</fullName>
    </submittedName>
</protein>
<sequence>MRTVPTHTPITKTEPIGHGLRLQQDTFPSTTRPLNLGTNSSINTLAARNTATLLSETVPMKPSIEQQQKSAFRRPTS</sequence>
<dbReference type="Proteomes" id="UP000681967">
    <property type="component" value="Unassembled WGS sequence"/>
</dbReference>
<dbReference type="AlphaFoldDB" id="A0A8S3BGS9"/>
<evidence type="ECO:0000313" key="3">
    <source>
        <dbReference type="Proteomes" id="UP000681967"/>
    </source>
</evidence>